<keyword evidence="1" id="KW-0812">Transmembrane</keyword>
<dbReference type="InterPro" id="IPR012507">
    <property type="entry name" value="YibE_F"/>
</dbReference>
<feature type="transmembrane region" description="Helical" evidence="1">
    <location>
        <begin position="268"/>
        <end position="289"/>
    </location>
</feature>
<dbReference type="EMBL" id="QFNY01000391">
    <property type="protein sequence ID" value="PZO97581.1"/>
    <property type="molecule type" value="Genomic_DNA"/>
</dbReference>
<dbReference type="PANTHER" id="PTHR41771">
    <property type="entry name" value="MEMBRANE PROTEIN-RELATED"/>
    <property type="match status" value="1"/>
</dbReference>
<gene>
    <name evidence="2" type="ORF">DI609_12840</name>
</gene>
<feature type="transmembrane region" description="Helical" evidence="1">
    <location>
        <begin position="17"/>
        <end position="38"/>
    </location>
</feature>
<feature type="transmembrane region" description="Helical" evidence="1">
    <location>
        <begin position="151"/>
        <end position="168"/>
    </location>
</feature>
<feature type="transmembrane region" description="Helical" evidence="1">
    <location>
        <begin position="175"/>
        <end position="195"/>
    </location>
</feature>
<comment type="caution">
    <text evidence="2">The sequence shown here is derived from an EMBL/GenBank/DDBJ whole genome shotgun (WGS) entry which is preliminary data.</text>
</comment>
<organism evidence="2 3">
    <name type="scientific">Corynebacterium urealyticum</name>
    <dbReference type="NCBI Taxonomy" id="43771"/>
    <lineage>
        <taxon>Bacteria</taxon>
        <taxon>Bacillati</taxon>
        <taxon>Actinomycetota</taxon>
        <taxon>Actinomycetes</taxon>
        <taxon>Mycobacteriales</taxon>
        <taxon>Corynebacteriaceae</taxon>
        <taxon>Corynebacterium</taxon>
    </lineage>
</organism>
<evidence type="ECO:0000313" key="3">
    <source>
        <dbReference type="Proteomes" id="UP000249451"/>
    </source>
</evidence>
<keyword evidence="1" id="KW-1133">Transmembrane helix</keyword>
<accession>A0A2W5CRJ9</accession>
<feature type="transmembrane region" description="Helical" evidence="1">
    <location>
        <begin position="369"/>
        <end position="392"/>
    </location>
</feature>
<reference evidence="2 3" key="1">
    <citation type="submission" date="2017-11" db="EMBL/GenBank/DDBJ databases">
        <title>Infants hospitalized years apart are colonized by the same room-sourced microbial strains.</title>
        <authorList>
            <person name="Brooks B."/>
            <person name="Olm M.R."/>
            <person name="Firek B.A."/>
            <person name="Baker R."/>
            <person name="Thomas B.C."/>
            <person name="Morowitz M.J."/>
            <person name="Banfield J.F."/>
        </authorList>
    </citation>
    <scope>NUCLEOTIDE SEQUENCE [LARGE SCALE GENOMIC DNA]</scope>
    <source>
        <strain evidence="2">S2_012_000_R3_87</strain>
    </source>
</reference>
<dbReference type="AlphaFoldDB" id="A0A2W5CRJ9"/>
<dbReference type="PANTHER" id="PTHR41771:SF1">
    <property type="entry name" value="MEMBRANE PROTEIN"/>
    <property type="match status" value="1"/>
</dbReference>
<protein>
    <submittedName>
        <fullName evidence="2">YibE/F family protein</fullName>
    </submittedName>
</protein>
<dbReference type="Pfam" id="PF07907">
    <property type="entry name" value="YibE_F"/>
    <property type="match status" value="1"/>
</dbReference>
<evidence type="ECO:0000313" key="2">
    <source>
        <dbReference type="EMBL" id="PZO97581.1"/>
    </source>
</evidence>
<proteinExistence type="predicted"/>
<feature type="transmembrane region" description="Helical" evidence="1">
    <location>
        <begin position="227"/>
        <end position="248"/>
    </location>
</feature>
<sequence length="409" mass="43456">MAKHHKKTTQRWSTPQWVLAIGLAVFAIATLAALVVQWPHNSEEPKVTPAYQNSGYAGPLTSGEVLFTRAAKCGVTEIGVTSEAIPEDKNPFAEKQCTQVIVRLTDGADEGKYTALESRHMPGEPELHEGDSIKLIHSRGTYAFQDYDRTGPLWAWVLATIVLIIAVGRCRGLRALVGLAITMVMILAFLLPALLRGGSPLWLAVTTAATVILLVVFLVHGVNWKSAAAMGGSLVAVAIATALSGLAIDSTSLRGLGDESNLQILLYLPELDITGLMLAGMIIGALGVLNDATIAQASTITELKRAEPNASAWQLFRNAMRVGEDHIASMVYTLVLGYAGVAIPMMLLLSISGRPIEQVLTSDVMATELLRSVTGAIALLLAIPLTTAIAAVTADPNSRDSGHAHIHSH</sequence>
<feature type="transmembrane region" description="Helical" evidence="1">
    <location>
        <begin position="201"/>
        <end position="220"/>
    </location>
</feature>
<dbReference type="Proteomes" id="UP000249451">
    <property type="component" value="Unassembled WGS sequence"/>
</dbReference>
<evidence type="ECO:0000256" key="1">
    <source>
        <dbReference type="SAM" id="Phobius"/>
    </source>
</evidence>
<keyword evidence="1" id="KW-0472">Membrane</keyword>
<name>A0A2W5CRJ9_9CORY</name>
<feature type="transmembrane region" description="Helical" evidence="1">
    <location>
        <begin position="327"/>
        <end position="349"/>
    </location>
</feature>